<evidence type="ECO:0000259" key="5">
    <source>
        <dbReference type="Pfam" id="PF00535"/>
    </source>
</evidence>
<gene>
    <name evidence="6" type="ORF">CWS31_008900</name>
</gene>
<dbReference type="SUPFAM" id="SSF53448">
    <property type="entry name" value="Nucleotide-diphospho-sugar transferases"/>
    <property type="match status" value="1"/>
</dbReference>
<feature type="transmembrane region" description="Helical" evidence="4">
    <location>
        <begin position="394"/>
        <end position="413"/>
    </location>
</feature>
<protein>
    <submittedName>
        <fullName evidence="6">Glycosyltransferase family 2 protein</fullName>
    </submittedName>
</protein>
<keyword evidence="7" id="KW-1185">Reference proteome</keyword>
<dbReference type="PANTHER" id="PTHR43630">
    <property type="entry name" value="POLY-BETA-1,6-N-ACETYL-D-GLUCOSAMINE SYNTHASE"/>
    <property type="match status" value="1"/>
</dbReference>
<dbReference type="PANTHER" id="PTHR43630:SF1">
    <property type="entry name" value="POLY-BETA-1,6-N-ACETYL-D-GLUCOSAMINE SYNTHASE"/>
    <property type="match status" value="1"/>
</dbReference>
<keyword evidence="2" id="KW-0328">Glycosyltransferase</keyword>
<reference evidence="6 7" key="1">
    <citation type="submission" date="2019-08" db="EMBL/GenBank/DDBJ databases">
        <title>Microbe sample from Colwellia echini.</title>
        <authorList>
            <person name="Christiansen L."/>
            <person name="Pathiraja D."/>
            <person name="Schultz-Johansen M."/>
            <person name="Choi I.-G."/>
            <person name="Stougaard P."/>
        </authorList>
    </citation>
    <scope>NUCLEOTIDE SEQUENCE [LARGE SCALE GENOMIC DNA]</scope>
    <source>
        <strain evidence="6 7">A3</strain>
    </source>
</reference>
<evidence type="ECO:0000313" key="7">
    <source>
        <dbReference type="Proteomes" id="UP000815846"/>
    </source>
</evidence>
<organism evidence="6 7">
    <name type="scientific">Colwellia echini</name>
    <dbReference type="NCBI Taxonomy" id="1982103"/>
    <lineage>
        <taxon>Bacteria</taxon>
        <taxon>Pseudomonadati</taxon>
        <taxon>Pseudomonadota</taxon>
        <taxon>Gammaproteobacteria</taxon>
        <taxon>Alteromonadales</taxon>
        <taxon>Colwelliaceae</taxon>
        <taxon>Colwellia</taxon>
    </lineage>
</organism>
<proteinExistence type="inferred from homology"/>
<evidence type="ECO:0000313" key="6">
    <source>
        <dbReference type="EMBL" id="TYK65757.1"/>
    </source>
</evidence>
<comment type="similarity">
    <text evidence="1">Belongs to the glycosyltransferase 2 family.</text>
</comment>
<accession>A0ABY3MXE7</accession>
<feature type="transmembrane region" description="Helical" evidence="4">
    <location>
        <begin position="295"/>
        <end position="316"/>
    </location>
</feature>
<feature type="transmembrane region" description="Helical" evidence="4">
    <location>
        <begin position="6"/>
        <end position="30"/>
    </location>
</feature>
<dbReference type="EMBL" id="PJAI02000008">
    <property type="protein sequence ID" value="TYK65757.1"/>
    <property type="molecule type" value="Genomic_DNA"/>
</dbReference>
<comment type="caution">
    <text evidence="6">The sequence shown here is derived from an EMBL/GenBank/DDBJ whole genome shotgun (WGS) entry which is preliminary data.</text>
</comment>
<dbReference type="InterPro" id="IPR029044">
    <property type="entry name" value="Nucleotide-diphossugar_trans"/>
</dbReference>
<evidence type="ECO:0000256" key="1">
    <source>
        <dbReference type="ARBA" id="ARBA00006739"/>
    </source>
</evidence>
<evidence type="ECO:0000256" key="2">
    <source>
        <dbReference type="ARBA" id="ARBA00022676"/>
    </source>
</evidence>
<keyword evidence="3" id="KW-0808">Transferase</keyword>
<feature type="transmembrane region" description="Helical" evidence="4">
    <location>
        <begin position="353"/>
        <end position="374"/>
    </location>
</feature>
<dbReference type="RefSeq" id="WP_101344867.1">
    <property type="nucleotide sequence ID" value="NZ_PJAI02000008.1"/>
</dbReference>
<dbReference type="Pfam" id="PF00535">
    <property type="entry name" value="Glycos_transf_2"/>
    <property type="match status" value="1"/>
</dbReference>
<name>A0ABY3MXE7_9GAMM</name>
<dbReference type="Gene3D" id="3.90.550.10">
    <property type="entry name" value="Spore Coat Polysaccharide Biosynthesis Protein SpsA, Chain A"/>
    <property type="match status" value="1"/>
</dbReference>
<evidence type="ECO:0000256" key="3">
    <source>
        <dbReference type="ARBA" id="ARBA00022679"/>
    </source>
</evidence>
<dbReference type="Proteomes" id="UP000815846">
    <property type="component" value="Unassembled WGS sequence"/>
</dbReference>
<keyword evidence="4" id="KW-1133">Transmembrane helix</keyword>
<dbReference type="CDD" id="cd06439">
    <property type="entry name" value="CESA_like_1"/>
    <property type="match status" value="1"/>
</dbReference>
<keyword evidence="4" id="KW-0472">Membrane</keyword>
<sequence>MTTFILITTLISLLLIVHVYIGYPVVLKILTLITPKRKVLIDEDFIPEVSLLISCYNEVDVLEEKIQNSLAIDYPKEKLTIIIISDGSDDGTDDIAKNHESDGIKLIRQEGRLGKTSAINLAMETVTSEIVVFSDANAMYEPDAIKKLVRNFVDERVGYVVGAALYTDGKTSSAAASEDIYWKYELALKTMESNLHSVVGGDGAIYAIRKNLFITLDAKDINDFVNPLQIIEQGYRGVFEPQAICLEETAGDFSKEAKRKQRIVNRSFRGLMKVKAVLNPFKFGFFSFEVISHKLLRWLMPVFIVLFAVGSIYLGYQQFELFKTTSVLGILFLWLAQIGFLKAEQTSISKIFFIPYYFLMVNYYSLMGVITALAGNIQVTWSSPRTDVESASKLTTNLVLGLIAINAVLFKIFTDLLL</sequence>
<keyword evidence="4" id="KW-0812">Transmembrane</keyword>
<feature type="domain" description="Glycosyltransferase 2-like" evidence="5">
    <location>
        <begin position="50"/>
        <end position="189"/>
    </location>
</feature>
<dbReference type="InterPro" id="IPR001173">
    <property type="entry name" value="Glyco_trans_2-like"/>
</dbReference>
<evidence type="ECO:0000256" key="4">
    <source>
        <dbReference type="SAM" id="Phobius"/>
    </source>
</evidence>
<feature type="transmembrane region" description="Helical" evidence="4">
    <location>
        <begin position="322"/>
        <end position="341"/>
    </location>
</feature>